<accession>A0AAU8IR10</accession>
<dbReference type="KEGG" id="stac:ABII15_12990"/>
<evidence type="ECO:0000313" key="1">
    <source>
        <dbReference type="EMBL" id="XCJ70831.1"/>
    </source>
</evidence>
<sequence length="80" mass="8162">MTGRTNHAALCVEEAEETVNGLRSALAGAGIVLPSLGVDQGSIARTAPCPLVELGRCSVDAAARLTAVLRSAQDDRSTTV</sequence>
<proteinExistence type="predicted"/>
<dbReference type="AlphaFoldDB" id="A0AAU8IR10"/>
<organism evidence="1">
    <name type="scientific">Streptomyces tabacisoli</name>
    <dbReference type="NCBI Taxonomy" id="3156398"/>
    <lineage>
        <taxon>Bacteria</taxon>
        <taxon>Bacillati</taxon>
        <taxon>Actinomycetota</taxon>
        <taxon>Actinomycetes</taxon>
        <taxon>Kitasatosporales</taxon>
        <taxon>Streptomycetaceae</taxon>
        <taxon>Streptomyces</taxon>
    </lineage>
</organism>
<gene>
    <name evidence="1" type="ORF">ABII15_12990</name>
</gene>
<name>A0AAU8IR10_9ACTN</name>
<dbReference type="EMBL" id="CP159534">
    <property type="protein sequence ID" value="XCJ70831.1"/>
    <property type="molecule type" value="Genomic_DNA"/>
</dbReference>
<reference evidence="1" key="1">
    <citation type="submission" date="2024-06" db="EMBL/GenBank/DDBJ databases">
        <title>Streptomyces sp. strain HUAS MG91 genome sequences.</title>
        <authorList>
            <person name="Mo P."/>
        </authorList>
    </citation>
    <scope>NUCLEOTIDE SEQUENCE</scope>
    <source>
        <strain evidence="1">HUAS MG91</strain>
    </source>
</reference>
<protein>
    <submittedName>
        <fullName evidence="1">Uncharacterized protein</fullName>
    </submittedName>
</protein>